<evidence type="ECO:0000313" key="2">
    <source>
        <dbReference type="EMBL" id="KMV18322.1"/>
    </source>
</evidence>
<keyword evidence="1" id="KW-1133">Transmembrane helix</keyword>
<comment type="caution">
    <text evidence="2">The sequence shown here is derived from an EMBL/GenBank/DDBJ whole genome shotgun (WGS) entry which is preliminary data.</text>
</comment>
<dbReference type="PATRIC" id="fig|451644.5.peg.2452"/>
<proteinExistence type="predicted"/>
<name>A0A0J8UBC9_9MYCO</name>
<keyword evidence="1" id="KW-0472">Membrane</keyword>
<organism evidence="2 3">
    <name type="scientific">Mycolicibacterium conceptionense</name>
    <dbReference type="NCBI Taxonomy" id="451644"/>
    <lineage>
        <taxon>Bacteria</taxon>
        <taxon>Bacillati</taxon>
        <taxon>Actinomycetota</taxon>
        <taxon>Actinomycetes</taxon>
        <taxon>Mycobacteriales</taxon>
        <taxon>Mycobacteriaceae</taxon>
        <taxon>Mycolicibacterium</taxon>
    </lineage>
</organism>
<evidence type="ECO:0000313" key="3">
    <source>
        <dbReference type="Proteomes" id="UP000037594"/>
    </source>
</evidence>
<dbReference type="Proteomes" id="UP000037594">
    <property type="component" value="Unassembled WGS sequence"/>
</dbReference>
<sequence>MRHLPAVLLAVLAAGAGCIGGILQTFGGPGSQPGLAITHLAAVIFVCALSAAVIGWLAGNHRDRPQPSLKAYVTATDGRTVIPMLGPYDNETVAFDVLPHAQAQFDPEGRYEWTVRTAEADTTPAGVGNEHFRPVSAARA</sequence>
<accession>A0A0J8UBC9</accession>
<dbReference type="EMBL" id="LFOD01000008">
    <property type="protein sequence ID" value="KMV18322.1"/>
    <property type="molecule type" value="Genomic_DNA"/>
</dbReference>
<reference evidence="2 3" key="1">
    <citation type="submission" date="2015-06" db="EMBL/GenBank/DDBJ databases">
        <title>Genome sequence of Mycobacterium conceptionense strain MLE.</title>
        <authorList>
            <person name="Greninger A.L."/>
            <person name="Cunningham G."/>
            <person name="Chiu C.Y."/>
            <person name="Miller S."/>
        </authorList>
    </citation>
    <scope>NUCLEOTIDE SEQUENCE [LARGE SCALE GENOMIC DNA]</scope>
    <source>
        <strain evidence="2 3">MLE</strain>
    </source>
</reference>
<dbReference type="RefSeq" id="WP_048895768.1">
    <property type="nucleotide sequence ID" value="NZ_LFOD01000008.1"/>
</dbReference>
<dbReference type="AlphaFoldDB" id="A0A0J8UBC9"/>
<evidence type="ECO:0000256" key="1">
    <source>
        <dbReference type="SAM" id="Phobius"/>
    </source>
</evidence>
<dbReference type="PROSITE" id="PS51257">
    <property type="entry name" value="PROKAR_LIPOPROTEIN"/>
    <property type="match status" value="1"/>
</dbReference>
<keyword evidence="1" id="KW-0812">Transmembrane</keyword>
<gene>
    <name evidence="2" type="ORF">ACT17_11865</name>
</gene>
<protein>
    <submittedName>
        <fullName evidence="2">Uncharacterized protein</fullName>
    </submittedName>
</protein>
<feature type="transmembrane region" description="Helical" evidence="1">
    <location>
        <begin position="36"/>
        <end position="58"/>
    </location>
</feature>